<evidence type="ECO:0000256" key="10">
    <source>
        <dbReference type="ARBA" id="ARBA00023511"/>
    </source>
</evidence>
<dbReference type="PaxDb" id="121845-A0A1S3DDB9"/>
<dbReference type="SUPFAM" id="SSF53187">
    <property type="entry name" value="Zn-dependent exopeptidases"/>
    <property type="match status" value="1"/>
</dbReference>
<protein>
    <recommendedName>
        <fullName evidence="6">Cytosol aminopeptidase</fullName>
        <ecNumber evidence="4">3.4.11.1</ecNumber>
        <ecNumber evidence="5">3.4.11.5</ecNumber>
        <ecNumber evidence="11">3.4.13.23</ecNumber>
    </recommendedName>
    <alternativeName>
        <fullName evidence="14">Cysteinylglycine-S-conjugate dipeptidase</fullName>
    </alternativeName>
    <alternativeName>
        <fullName evidence="15">Leucine aminopeptidase 3</fullName>
    </alternativeName>
    <alternativeName>
        <fullName evidence="16">Leucyl aminopeptidase</fullName>
    </alternativeName>
    <alternativeName>
        <fullName evidence="13">Proline aminopeptidase</fullName>
    </alternativeName>
    <alternativeName>
        <fullName evidence="12">Prolyl aminopeptidase</fullName>
    </alternativeName>
</protein>
<dbReference type="EC" id="3.4.13.23" evidence="11"/>
<dbReference type="GO" id="GO:0070006">
    <property type="term" value="F:metalloaminopeptidase activity"/>
    <property type="evidence" value="ECO:0007669"/>
    <property type="project" value="InterPro"/>
</dbReference>
<evidence type="ECO:0000259" key="20">
    <source>
        <dbReference type="Pfam" id="PF00883"/>
    </source>
</evidence>
<evidence type="ECO:0000256" key="5">
    <source>
        <dbReference type="ARBA" id="ARBA00012568"/>
    </source>
</evidence>
<gene>
    <name evidence="23" type="primary">LOC103516279</name>
</gene>
<reference evidence="23" key="1">
    <citation type="submission" date="2025-08" db="UniProtKB">
        <authorList>
            <consortium name="RefSeq"/>
        </authorList>
    </citation>
    <scope>IDENTIFICATION</scope>
</reference>
<dbReference type="STRING" id="121845.A0A1S3DDB9"/>
<evidence type="ECO:0000256" key="6">
    <source>
        <dbReference type="ARBA" id="ARBA00014190"/>
    </source>
</evidence>
<keyword evidence="7" id="KW-0031">Aminopeptidase</keyword>
<feature type="domain" description="Cytosol aminopeptidase" evidence="20">
    <location>
        <begin position="188"/>
        <end position="492"/>
    </location>
</feature>
<dbReference type="Pfam" id="PF00883">
    <property type="entry name" value="Peptidase_M17"/>
    <property type="match status" value="1"/>
</dbReference>
<dbReference type="Gene3D" id="3.40.220.10">
    <property type="entry name" value="Leucine Aminopeptidase, subunit E, domain 1"/>
    <property type="match status" value="1"/>
</dbReference>
<evidence type="ECO:0000256" key="13">
    <source>
        <dbReference type="ARBA" id="ARBA00030930"/>
    </source>
</evidence>
<evidence type="ECO:0000256" key="17">
    <source>
        <dbReference type="ARBA" id="ARBA00045966"/>
    </source>
</evidence>
<dbReference type="GeneID" id="103516279"/>
<dbReference type="InterPro" id="IPR043472">
    <property type="entry name" value="Macro_dom-like"/>
</dbReference>
<organism evidence="22 23">
    <name type="scientific">Diaphorina citri</name>
    <name type="common">Asian citrus psyllid</name>
    <dbReference type="NCBI Taxonomy" id="121845"/>
    <lineage>
        <taxon>Eukaryota</taxon>
        <taxon>Metazoa</taxon>
        <taxon>Ecdysozoa</taxon>
        <taxon>Arthropoda</taxon>
        <taxon>Hexapoda</taxon>
        <taxon>Insecta</taxon>
        <taxon>Pterygota</taxon>
        <taxon>Neoptera</taxon>
        <taxon>Paraneoptera</taxon>
        <taxon>Hemiptera</taxon>
        <taxon>Sternorrhyncha</taxon>
        <taxon>Psylloidea</taxon>
        <taxon>Psyllidae</taxon>
        <taxon>Diaphorininae</taxon>
        <taxon>Diaphorina</taxon>
    </lineage>
</organism>
<comment type="catalytic activity">
    <reaction evidence="1">
        <text>Release of an N-terminal amino acid, Xaa-|-Yaa-, in which Xaa is preferably Leu, but may be other amino acids including Pro although not Arg or Lys, and Yaa may be Pro. Amino acid amides and methyl esters are also readily hydrolyzed, but rates on arylamides are exceedingly low.</text>
        <dbReference type="EC" id="3.4.11.1"/>
    </reaction>
</comment>
<evidence type="ECO:0000256" key="8">
    <source>
        <dbReference type="ARBA" id="ARBA00022670"/>
    </source>
</evidence>
<dbReference type="NCBIfam" id="NF002074">
    <property type="entry name" value="PRK00913.1-4"/>
    <property type="match status" value="1"/>
</dbReference>
<comment type="function">
    <text evidence="17">Cytosolic metallopeptidase that catalyzes the removal of unsubstituted N-terminal hydrophobic amino acids from various peptides. The presence of Zn(2+) ions is essential for the peptidase activity, and the association with other cofactors can modulate the substrate spectificity of the enzyme. For instance, in the presence of Mn(2+), it displays a specific Cys-Gly hydrolyzing activity of Cys-Gly-S-conjugates. Involved in the metabolism of glutathione and in the degradation of glutathione S-conjugates, which may play a role in the control of the cell redox status.</text>
</comment>
<dbReference type="EC" id="3.4.11.1" evidence="4"/>
<dbReference type="OMA" id="KQICGVW"/>
<dbReference type="InterPro" id="IPR000819">
    <property type="entry name" value="Peptidase_M17_C"/>
</dbReference>
<keyword evidence="9" id="KW-0378">Hydrolase</keyword>
<comment type="catalytic activity">
    <reaction evidence="19">
        <text>L-cysteinylglycine + H2O = L-cysteine + glycine</text>
        <dbReference type="Rhea" id="RHEA:28783"/>
        <dbReference type="ChEBI" id="CHEBI:15377"/>
        <dbReference type="ChEBI" id="CHEBI:35235"/>
        <dbReference type="ChEBI" id="CHEBI:57305"/>
        <dbReference type="ChEBI" id="CHEBI:61694"/>
    </reaction>
    <physiologicalReaction direction="left-to-right" evidence="19">
        <dbReference type="Rhea" id="RHEA:28784"/>
    </physiologicalReaction>
</comment>
<evidence type="ECO:0000256" key="9">
    <source>
        <dbReference type="ARBA" id="ARBA00022801"/>
    </source>
</evidence>
<dbReference type="AlphaFoldDB" id="A0A1S3DDB9"/>
<evidence type="ECO:0000256" key="1">
    <source>
        <dbReference type="ARBA" id="ARBA00000135"/>
    </source>
</evidence>
<feature type="domain" description="Peptidase M17 leucyl aminopeptidase N-terminal" evidence="21">
    <location>
        <begin position="23"/>
        <end position="150"/>
    </location>
</feature>
<evidence type="ECO:0000256" key="7">
    <source>
        <dbReference type="ARBA" id="ARBA00022438"/>
    </source>
</evidence>
<proteinExistence type="inferred from homology"/>
<dbReference type="KEGG" id="dci:103516279"/>
<dbReference type="GO" id="GO:0030145">
    <property type="term" value="F:manganese ion binding"/>
    <property type="evidence" value="ECO:0007669"/>
    <property type="project" value="InterPro"/>
</dbReference>
<evidence type="ECO:0000256" key="14">
    <source>
        <dbReference type="ARBA" id="ARBA00030997"/>
    </source>
</evidence>
<dbReference type="Gene3D" id="3.40.630.10">
    <property type="entry name" value="Zn peptidases"/>
    <property type="match status" value="1"/>
</dbReference>
<evidence type="ECO:0000256" key="16">
    <source>
        <dbReference type="ARBA" id="ARBA00033172"/>
    </source>
</evidence>
<dbReference type="Proteomes" id="UP000079169">
    <property type="component" value="Unplaced"/>
</dbReference>
<dbReference type="InterPro" id="IPR023042">
    <property type="entry name" value="Peptidase_M17_leu_NH2_pept"/>
</dbReference>
<dbReference type="SUPFAM" id="SSF52949">
    <property type="entry name" value="Macro domain-like"/>
    <property type="match status" value="1"/>
</dbReference>
<sequence length="506" mass="56009">MDFDIKLISSTTSIMSLKTDCLVVGIFKKNKLSSIVKDIDKYGEITNILKSGDLNEKLGSTLLLRNIQKINAKRILLVNLGDKKKKIKESNFIKIIQSIMNVFCNIGASNLLLMLPFNKIEKYNLSCLIIRTIIIISDNLYRSDAQKSKKKPIKINIKKIIFALDEKNYIDGKNAIIYGCAISKGIELTKNLGNLSANICTPTYLENISKKLSFDYKMDIEIINREQMQRLKMGSLLSVTHGSSEPPKLIIIKYMNGKFKEAPIVLVGKGVTFDTGGISIKPSYSMDEMKYDMCGAASILGTLYAISEMNLELNIIGVIVASENMLSGNSTKPGDIVVSMSGKTIEVLDTDAEGRLILCDALTYVERFKPSVVIDIATLTGACVVALGHHNSGLFSRNDEKHTKLVLDLLRAGKMSGDTAWNMPIEDRYQKQLKSNFADISNIGNSSADSITAACFLENFTKKYVWAHLDIAGVAWKSGDKKGATGRPVTLLTYYLMLKSPNINFK</sequence>
<evidence type="ECO:0000256" key="19">
    <source>
        <dbReference type="ARBA" id="ARBA00049107"/>
    </source>
</evidence>
<dbReference type="PRINTS" id="PR00481">
    <property type="entry name" value="LAMNOPPTDASE"/>
</dbReference>
<comment type="catalytic activity">
    <reaction evidence="18">
        <text>S-benzyl-L-cysteinylglycine + H2O = S-benzyl-L-cysteine + glycine</text>
        <dbReference type="Rhea" id="RHEA:62568"/>
        <dbReference type="ChEBI" id="CHEBI:15377"/>
        <dbReference type="ChEBI" id="CHEBI:57305"/>
        <dbReference type="ChEBI" id="CHEBI:145802"/>
        <dbReference type="ChEBI" id="CHEBI:145803"/>
    </reaction>
    <physiologicalReaction direction="left-to-right" evidence="18">
        <dbReference type="Rhea" id="RHEA:62569"/>
    </physiologicalReaction>
</comment>
<comment type="similarity">
    <text evidence="3">Belongs to the peptidase M17 family.</text>
</comment>
<accession>A0A1S3DDB9</accession>
<dbReference type="EC" id="3.4.11.5" evidence="5"/>
<evidence type="ECO:0000256" key="18">
    <source>
        <dbReference type="ARBA" id="ARBA00047881"/>
    </source>
</evidence>
<keyword evidence="8" id="KW-0645">Protease</keyword>
<evidence type="ECO:0000256" key="4">
    <source>
        <dbReference type="ARBA" id="ARBA00012565"/>
    </source>
</evidence>
<comment type="catalytic activity">
    <reaction evidence="2">
        <text>Release of N-terminal proline from a peptide.</text>
        <dbReference type="EC" id="3.4.11.5"/>
    </reaction>
</comment>
<evidence type="ECO:0000256" key="12">
    <source>
        <dbReference type="ARBA" id="ARBA00029605"/>
    </source>
</evidence>
<dbReference type="InterPro" id="IPR008283">
    <property type="entry name" value="Peptidase_M17_N"/>
</dbReference>
<dbReference type="GO" id="GO:0005737">
    <property type="term" value="C:cytoplasm"/>
    <property type="evidence" value="ECO:0007669"/>
    <property type="project" value="InterPro"/>
</dbReference>
<dbReference type="HAMAP" id="MF_00181">
    <property type="entry name" value="Cytosol_peptidase_M17"/>
    <property type="match status" value="1"/>
</dbReference>
<evidence type="ECO:0000313" key="23">
    <source>
        <dbReference type="RefSeq" id="XP_008479464.2"/>
    </source>
</evidence>
<dbReference type="Pfam" id="PF02789">
    <property type="entry name" value="Peptidase_M17_N"/>
    <property type="match status" value="1"/>
</dbReference>
<evidence type="ECO:0000313" key="22">
    <source>
        <dbReference type="Proteomes" id="UP000079169"/>
    </source>
</evidence>
<dbReference type="PANTHER" id="PTHR11963">
    <property type="entry name" value="LEUCINE AMINOPEPTIDASE-RELATED"/>
    <property type="match status" value="1"/>
</dbReference>
<evidence type="ECO:0000256" key="15">
    <source>
        <dbReference type="ARBA" id="ARBA00031564"/>
    </source>
</evidence>
<evidence type="ECO:0000259" key="21">
    <source>
        <dbReference type="Pfam" id="PF02789"/>
    </source>
</evidence>
<name>A0A1S3DDB9_DIACI</name>
<keyword evidence="22" id="KW-1185">Reference proteome</keyword>
<evidence type="ECO:0000256" key="11">
    <source>
        <dbReference type="ARBA" id="ARBA00023625"/>
    </source>
</evidence>
<dbReference type="RefSeq" id="XP_008479464.2">
    <property type="nucleotide sequence ID" value="XM_008481242.3"/>
</dbReference>
<dbReference type="GO" id="GO:0006508">
    <property type="term" value="P:proteolysis"/>
    <property type="evidence" value="ECO:0007669"/>
    <property type="project" value="UniProtKB-KW"/>
</dbReference>
<dbReference type="PANTHER" id="PTHR11963:SF23">
    <property type="entry name" value="CYTOSOL AMINOPEPTIDASE"/>
    <property type="match status" value="1"/>
</dbReference>
<dbReference type="CDD" id="cd00433">
    <property type="entry name" value="Peptidase_M17"/>
    <property type="match status" value="1"/>
</dbReference>
<comment type="catalytic activity">
    <reaction evidence="10">
        <text>an S-substituted L-cysteinylglycine + H2O = an S-substituted L-cysteine + glycine</text>
        <dbReference type="Rhea" id="RHEA:60444"/>
        <dbReference type="ChEBI" id="CHEBI:15377"/>
        <dbReference type="ChEBI" id="CHEBI:57305"/>
        <dbReference type="ChEBI" id="CHEBI:58717"/>
        <dbReference type="ChEBI" id="CHEBI:143103"/>
        <dbReference type="EC" id="3.4.13.23"/>
    </reaction>
    <physiologicalReaction direction="left-to-right" evidence="10">
        <dbReference type="Rhea" id="RHEA:60445"/>
    </physiologicalReaction>
</comment>
<dbReference type="InterPro" id="IPR011356">
    <property type="entry name" value="Leucine_aapep/pepB"/>
</dbReference>
<evidence type="ECO:0000256" key="2">
    <source>
        <dbReference type="ARBA" id="ARBA00001585"/>
    </source>
</evidence>
<evidence type="ECO:0000256" key="3">
    <source>
        <dbReference type="ARBA" id="ARBA00009528"/>
    </source>
</evidence>